<dbReference type="OrthoDB" id="448228at2759"/>
<evidence type="ECO:0000256" key="1">
    <source>
        <dbReference type="SAM" id="MobiDB-lite"/>
    </source>
</evidence>
<proteinExistence type="predicted"/>
<keyword evidence="3" id="KW-1185">Reference proteome</keyword>
<organism evidence="2 3">
    <name type="scientific">Symbiodinium microadriaticum</name>
    <name type="common">Dinoflagellate</name>
    <name type="synonym">Zooxanthella microadriatica</name>
    <dbReference type="NCBI Taxonomy" id="2951"/>
    <lineage>
        <taxon>Eukaryota</taxon>
        <taxon>Sar</taxon>
        <taxon>Alveolata</taxon>
        <taxon>Dinophyceae</taxon>
        <taxon>Suessiales</taxon>
        <taxon>Symbiodiniaceae</taxon>
        <taxon>Symbiodinium</taxon>
    </lineage>
</organism>
<feature type="compositionally biased region" description="Low complexity" evidence="1">
    <location>
        <begin position="866"/>
        <end position="875"/>
    </location>
</feature>
<evidence type="ECO:0000313" key="2">
    <source>
        <dbReference type="EMBL" id="OLQ02650.1"/>
    </source>
</evidence>
<dbReference type="EMBL" id="LSRX01000259">
    <property type="protein sequence ID" value="OLQ02650.1"/>
    <property type="molecule type" value="Genomic_DNA"/>
</dbReference>
<gene>
    <name evidence="2" type="ORF">AK812_SmicGene14488</name>
</gene>
<accession>A0A1Q9E5F1</accession>
<feature type="region of interest" description="Disordered" evidence="1">
    <location>
        <begin position="726"/>
        <end position="771"/>
    </location>
</feature>
<dbReference type="Proteomes" id="UP000186817">
    <property type="component" value="Unassembled WGS sequence"/>
</dbReference>
<evidence type="ECO:0000313" key="3">
    <source>
        <dbReference type="Proteomes" id="UP000186817"/>
    </source>
</evidence>
<feature type="region of interest" description="Disordered" evidence="1">
    <location>
        <begin position="330"/>
        <end position="350"/>
    </location>
</feature>
<sequence>MAVLVLEHLKAVVQLATVLGPDSHLLQPHVSKLLQVILKAQDLTVEHSFRAAEVLDTAVLPEHVKTRLRTALDERLRLPKRGGKVPRQDWCALPLYLPPGLMRTLTGEDGMFVKLDLLMQWLLSVGLRGPTEPTLGVITVLVNLSQREPGCTWTKPAPGPPSSSPSSLRTHACLLPCPNGFFETPPAEIVMPPIFADFLLLCNSLPLRSNHALLQKGGKKKTLQSLPSFGEAPLPALLPQVSLPASPAPPQLLSVAAPTEQWQLQKPEPEPVKPLLQAQGSGNSQAPLPEPFLLPPAAALLQGEEEVQPQPEVLPQTAAAVQSQAEVRAQAKTGDVETSAKPQAAAGKKRSLLDCVEDLKQARKQLKSDKEAVASAKTRIQTTDEVAAPTRRCREKTVPAAAKPKPGPGTGQKKSKQAGLAEGDRAKETAAARGKAGPKEQPEDPDALPVDRIHVVYAATKSYLVAATGGKKRLLVCVEEKMHKDHARWIGQLHKQGLKNEQANFGALKQSLLQGREKFLQRARHYTPSVPRADTGTTAHYVALRLARSMALADPSKQDTQTLEASQAQTPLPETLILVQKDCAKCQKLFAMDDLYKKSANRYLCGSCNKLSTFLCRLDLPDNFRQLNSQQLCEFYNSVSKMTNQDGKLCLHKVSTQVQLALEMSVENSSSSSLGGEYLPLSVLTMQGWDPALVQSAGIRKDDPKLGVVYKMEVLSEKVVEKQSVKRKEGTTVNLRAKKAKGRPQEEAPQLVSSDEEEDEEGKKKNKKEKRAAEKLRLKAEKKDAVLASKTVSALTPLVLQVKDEEKKKKAEELLEEARAFLEKKAGSKGVLSYCSAHLETEVALLKEDLHPKAAPKRAKGKAKSKAAAAKGAED</sequence>
<name>A0A1Q9E5F1_SYMMI</name>
<comment type="caution">
    <text evidence="2">The sequence shown here is derived from an EMBL/GenBank/DDBJ whole genome shotgun (WGS) entry which is preliminary data.</text>
</comment>
<protein>
    <submittedName>
        <fullName evidence="2">Uncharacterized protein</fullName>
    </submittedName>
</protein>
<feature type="compositionally biased region" description="Basic residues" evidence="1">
    <location>
        <begin position="854"/>
        <end position="865"/>
    </location>
</feature>
<feature type="region of interest" description="Disordered" evidence="1">
    <location>
        <begin position="852"/>
        <end position="875"/>
    </location>
</feature>
<reference evidence="2 3" key="1">
    <citation type="submission" date="2016-02" db="EMBL/GenBank/DDBJ databases">
        <title>Genome analysis of coral dinoflagellate symbionts highlights evolutionary adaptations to a symbiotic lifestyle.</title>
        <authorList>
            <person name="Aranda M."/>
            <person name="Li Y."/>
            <person name="Liew Y.J."/>
            <person name="Baumgarten S."/>
            <person name="Simakov O."/>
            <person name="Wilson M."/>
            <person name="Piel J."/>
            <person name="Ashoor H."/>
            <person name="Bougouffa S."/>
            <person name="Bajic V.B."/>
            <person name="Ryu T."/>
            <person name="Ravasi T."/>
            <person name="Bayer T."/>
            <person name="Micklem G."/>
            <person name="Kim H."/>
            <person name="Bhak J."/>
            <person name="Lajeunesse T.C."/>
            <person name="Voolstra C.R."/>
        </authorList>
    </citation>
    <scope>NUCLEOTIDE SEQUENCE [LARGE SCALE GENOMIC DNA]</scope>
    <source>
        <strain evidence="2 3">CCMP2467</strain>
    </source>
</reference>
<dbReference type="AlphaFoldDB" id="A0A1Q9E5F1"/>
<feature type="region of interest" description="Disordered" evidence="1">
    <location>
        <begin position="364"/>
        <end position="448"/>
    </location>
</feature>